<protein>
    <submittedName>
        <fullName evidence="4">Uncharacterized protein</fullName>
    </submittedName>
</protein>
<proteinExistence type="inferred from homology"/>
<dbReference type="EMBL" id="LAZR01064884">
    <property type="protein sequence ID" value="KKK56656.1"/>
    <property type="molecule type" value="Genomic_DNA"/>
</dbReference>
<dbReference type="Gene3D" id="3.50.7.10">
    <property type="entry name" value="GroEL"/>
    <property type="match status" value="1"/>
</dbReference>
<dbReference type="AlphaFoldDB" id="A0A0F8Z996"/>
<keyword evidence="3" id="KW-0812">Transmembrane</keyword>
<dbReference type="FunFam" id="3.50.7.10:FF:000001">
    <property type="entry name" value="60 kDa chaperonin"/>
    <property type="match status" value="1"/>
</dbReference>
<keyword evidence="3" id="KW-0472">Membrane</keyword>
<dbReference type="InterPro" id="IPR027409">
    <property type="entry name" value="GroEL-like_apical_dom_sf"/>
</dbReference>
<dbReference type="GO" id="GO:0140662">
    <property type="term" value="F:ATP-dependent protein folding chaperone"/>
    <property type="evidence" value="ECO:0007669"/>
    <property type="project" value="InterPro"/>
</dbReference>
<evidence type="ECO:0000256" key="2">
    <source>
        <dbReference type="ARBA" id="ARBA00023186"/>
    </source>
</evidence>
<feature type="transmembrane region" description="Helical" evidence="3">
    <location>
        <begin position="242"/>
        <end position="265"/>
    </location>
</feature>
<keyword evidence="3" id="KW-1133">Transmembrane helix</keyword>
<feature type="non-terminal residue" evidence="4">
    <location>
        <position position="1"/>
    </location>
</feature>
<comment type="caution">
    <text evidence="4">The sequence shown here is derived from an EMBL/GenBank/DDBJ whole genome shotgun (WGS) entry which is preliminary data.</text>
</comment>
<dbReference type="InterPro" id="IPR027410">
    <property type="entry name" value="TCP-1-like_intermed_sf"/>
</dbReference>
<dbReference type="InterPro" id="IPR001844">
    <property type="entry name" value="Cpn60/GroEL"/>
</dbReference>
<dbReference type="GO" id="GO:0042026">
    <property type="term" value="P:protein refolding"/>
    <property type="evidence" value="ECO:0007669"/>
    <property type="project" value="InterPro"/>
</dbReference>
<dbReference type="Gene3D" id="3.30.260.10">
    <property type="entry name" value="TCP-1-like chaperonin intermediate domain"/>
    <property type="match status" value="1"/>
</dbReference>
<dbReference type="SUPFAM" id="SSF52029">
    <property type="entry name" value="GroEL apical domain-like"/>
    <property type="match status" value="1"/>
</dbReference>
<feature type="transmembrane region" description="Helical" evidence="3">
    <location>
        <begin position="216"/>
        <end position="236"/>
    </location>
</feature>
<reference evidence="4" key="1">
    <citation type="journal article" date="2015" name="Nature">
        <title>Complex archaea that bridge the gap between prokaryotes and eukaryotes.</title>
        <authorList>
            <person name="Spang A."/>
            <person name="Saw J.H."/>
            <person name="Jorgensen S.L."/>
            <person name="Zaremba-Niedzwiedzka K."/>
            <person name="Martijn J."/>
            <person name="Lind A.E."/>
            <person name="van Eijk R."/>
            <person name="Schleper C."/>
            <person name="Guy L."/>
            <person name="Ettema T.J."/>
        </authorList>
    </citation>
    <scope>NUCLEOTIDE SEQUENCE</scope>
</reference>
<name>A0A0F8Z996_9ZZZZ</name>
<comment type="similarity">
    <text evidence="1">Belongs to the chaperonin (HSP60) family.</text>
</comment>
<accession>A0A0F8Z996</accession>
<dbReference type="PANTHER" id="PTHR45633">
    <property type="entry name" value="60 KDA HEAT SHOCK PROTEIN, MITOCHONDRIAL"/>
    <property type="match status" value="1"/>
</dbReference>
<gene>
    <name evidence="4" type="ORF">LCGC14_3062340</name>
</gene>
<sequence>GKGIETELEFVEGMQFDKGYISAYFVTNVNTLEAVLENPAILIHEKKISSVRDLVPVLEKIAQGGQPLLILAEDVEGEALAALVINRLRGILNVCAVKAPAFGDRRKAILADIATVTGAAEHASLATPRERGDQVDDLQTKFLPTWNDVVESLNEAGAAGAGAGGGAGAAVEELVDLNDMLEEFSIDAVLGDAIGGVEEAVMEKVNAFKKFFNEKILPVAAIVGLAIVLAIVLPFIGIPLLLAAAIGLVVGVLWVLFHKPVIAFFKKSGKAVLKFVKKIWAKITGAFNDVLDTIVGTFNSIHIYHLHAIAYPFLQLKQGWLLNSFAGGTVRGGEIQYGRAS</sequence>
<evidence type="ECO:0000256" key="3">
    <source>
        <dbReference type="SAM" id="Phobius"/>
    </source>
</evidence>
<evidence type="ECO:0000256" key="1">
    <source>
        <dbReference type="ARBA" id="ARBA00006607"/>
    </source>
</evidence>
<keyword evidence="2" id="KW-0143">Chaperone</keyword>
<organism evidence="4">
    <name type="scientific">marine sediment metagenome</name>
    <dbReference type="NCBI Taxonomy" id="412755"/>
    <lineage>
        <taxon>unclassified sequences</taxon>
        <taxon>metagenomes</taxon>
        <taxon>ecological metagenomes</taxon>
    </lineage>
</organism>
<evidence type="ECO:0000313" key="4">
    <source>
        <dbReference type="EMBL" id="KKK56656.1"/>
    </source>
</evidence>